<dbReference type="Gene3D" id="1.10.1200.10">
    <property type="entry name" value="ACP-like"/>
    <property type="match status" value="1"/>
</dbReference>
<dbReference type="InterPro" id="IPR011004">
    <property type="entry name" value="Trimer_LpxA-like_sf"/>
</dbReference>
<dbReference type="PROSITE" id="PS50075">
    <property type="entry name" value="CARRIER"/>
    <property type="match status" value="1"/>
</dbReference>
<evidence type="ECO:0000313" key="3">
    <source>
        <dbReference type="EMBL" id="CAF1429530.1"/>
    </source>
</evidence>
<feature type="domain" description="Carrier" evidence="2">
    <location>
        <begin position="562"/>
        <end position="639"/>
    </location>
</feature>
<evidence type="ECO:0000313" key="4">
    <source>
        <dbReference type="EMBL" id="CAF4308772.1"/>
    </source>
</evidence>
<name>A0A815NAX4_9BILA</name>
<dbReference type="InterPro" id="IPR042099">
    <property type="entry name" value="ANL_N_sf"/>
</dbReference>
<dbReference type="InterPro" id="IPR000873">
    <property type="entry name" value="AMP-dep_synth/lig_dom"/>
</dbReference>
<dbReference type="NCBIfam" id="TIGR01733">
    <property type="entry name" value="AA-adenyl-dom"/>
    <property type="match status" value="1"/>
</dbReference>
<dbReference type="EMBL" id="CAJNOQ010018476">
    <property type="protein sequence ID" value="CAF1429530.1"/>
    <property type="molecule type" value="Genomic_DNA"/>
</dbReference>
<accession>A0A815NAX4</accession>
<dbReference type="GO" id="GO:0005737">
    <property type="term" value="C:cytoplasm"/>
    <property type="evidence" value="ECO:0007669"/>
    <property type="project" value="TreeGrafter"/>
</dbReference>
<evidence type="ECO:0000313" key="5">
    <source>
        <dbReference type="Proteomes" id="UP000663829"/>
    </source>
</evidence>
<dbReference type="SUPFAM" id="SSF47336">
    <property type="entry name" value="ACP-like"/>
    <property type="match status" value="1"/>
</dbReference>
<dbReference type="GO" id="GO:0031177">
    <property type="term" value="F:phosphopantetheine binding"/>
    <property type="evidence" value="ECO:0007669"/>
    <property type="project" value="TreeGrafter"/>
</dbReference>
<protein>
    <recommendedName>
        <fullName evidence="2">Carrier domain-containing protein</fullName>
    </recommendedName>
</protein>
<dbReference type="Pfam" id="PF13193">
    <property type="entry name" value="AMP-binding_C"/>
    <property type="match status" value="1"/>
</dbReference>
<keyword evidence="1" id="KW-1133">Transmembrane helix</keyword>
<feature type="transmembrane region" description="Helical" evidence="1">
    <location>
        <begin position="899"/>
        <end position="927"/>
    </location>
</feature>
<reference evidence="3" key="1">
    <citation type="submission" date="2021-02" db="EMBL/GenBank/DDBJ databases">
        <authorList>
            <person name="Nowell W R."/>
        </authorList>
    </citation>
    <scope>NUCLEOTIDE SEQUENCE</scope>
</reference>
<dbReference type="GO" id="GO:0043041">
    <property type="term" value="P:amino acid activation for nonribosomal peptide biosynthetic process"/>
    <property type="evidence" value="ECO:0007669"/>
    <property type="project" value="TreeGrafter"/>
</dbReference>
<sequence length="1181" mass="130761">MSLVMKIHSLPAVVTVKTSCNWTTHAKAVHHIRFSPKYKTIMTAKDSALLGDIRPDLIQNETLPDIFDATVKKYYFNTAVMNGERSWTYGQIGELSDIIRNGLLKANIGRGDIVGLWMERGVDVLIAQIGITKSGAAWLPFDAAAPVDRISTCLSDAGAKVLLTNRLGSEQISNTDHLIFLYEDLIKDNPGNFEVAHNRPSINDRAYLIYTSGSTGKPKGVVISHSNICHLLRAVNEVYGFTADDTVFQGTSIAFDLCLEEIWVSYMVGAKLFVANAEVMMDIEHLPHVMQQMGITVIDTVPTLLALLTTDIPSLRMVIVGGEALPARIVNRYAKENCRLLNSYGPTETSVVATVGEIHIGDPISIGKPIPNYTCYVVNEQIEIVPIGEQGELLIGGPGVSQEGYLNRLDLTNQKFIPNPLQDPRCPILYRTGDLASINVDGNIVFYGRTDDQVKIRGFRVEIGEIEAKIRQMPRINQAAVLLRRDNDIDRLCAFLVVEAGADLNYSELRIELLKVLPAYMVPAHYEIMPRLPYLTSGKIDYKSLRTMPLVAAVIESSQDEESFTETEKTVLAAARRVFSDQVVSLDSDFFTDLGGHSLVVAMFISFVRETASLADITIQDVYKYRVLRAISAQLDTRREKTSISNKDLSFTPPPLQRRFLCGCAQALALPFILFLLMCQWISLYASSVVLYRETAMLLTEILVLLPLYLCLVITLQILVVGLKWLILGRTKPGCYPMWGSYYYRIWLVQRLLTVVNSSLLQRSPLMRIYMRALGAHIGRDAIISTGEVGTFDLITVEEGASIGEDTVFANVKIIGNQMIIGSIFIGANAVVGTACVFEPNTIVSAGAELADLSALPSGTVVESGEYWDGSPARKIRMVDEPTFAEAPKPSRLTRMAQLLVYIVGYCVMLLVGLLPIFPAFFLFSYFDSLIRGGSGVEVSWLTLLILGIPTSFILIMLALTVVTALRWIILPSRLRPGLYSIHSWLYVRKWMVKLAIDVALDTAYSIHSTVLMRNWYRLMGAKIGTGTEISTDFGSECDMIELGEHNFVADDTIVADEKVRRGWLILDKVKTGNRVFIGNSSVVACGAVIEDDVLLGVHSKLPASLHLFKSESYIGSPGILLHQRRIIIHDDASTYNPPLYRRIGRVVFESIHMSIPTAIFICMGTITGDLIANYIHTGNV</sequence>
<dbReference type="Gene3D" id="3.40.50.12780">
    <property type="entry name" value="N-terminal domain of ligase-like"/>
    <property type="match status" value="1"/>
</dbReference>
<dbReference type="AlphaFoldDB" id="A0A815NAX4"/>
<dbReference type="PANTHER" id="PTHR45527:SF1">
    <property type="entry name" value="FATTY ACID SYNTHASE"/>
    <property type="match status" value="1"/>
</dbReference>
<dbReference type="Proteomes" id="UP000681722">
    <property type="component" value="Unassembled WGS sequence"/>
</dbReference>
<dbReference type="PROSITE" id="PS00455">
    <property type="entry name" value="AMP_BINDING"/>
    <property type="match status" value="1"/>
</dbReference>
<evidence type="ECO:0000256" key="1">
    <source>
        <dbReference type="SAM" id="Phobius"/>
    </source>
</evidence>
<dbReference type="GO" id="GO:0044550">
    <property type="term" value="P:secondary metabolite biosynthetic process"/>
    <property type="evidence" value="ECO:0007669"/>
    <property type="project" value="TreeGrafter"/>
</dbReference>
<dbReference type="InterPro" id="IPR010071">
    <property type="entry name" value="AA_adenyl_dom"/>
</dbReference>
<proteinExistence type="predicted"/>
<feature type="transmembrane region" description="Helical" evidence="1">
    <location>
        <begin position="668"/>
        <end position="692"/>
    </location>
</feature>
<evidence type="ECO:0000259" key="2">
    <source>
        <dbReference type="PROSITE" id="PS50075"/>
    </source>
</evidence>
<dbReference type="PANTHER" id="PTHR45527">
    <property type="entry name" value="NONRIBOSOMAL PEPTIDE SYNTHETASE"/>
    <property type="match status" value="1"/>
</dbReference>
<dbReference type="Proteomes" id="UP000663829">
    <property type="component" value="Unassembled WGS sequence"/>
</dbReference>
<dbReference type="InterPro" id="IPR009081">
    <property type="entry name" value="PP-bd_ACP"/>
</dbReference>
<feature type="transmembrane region" description="Helical" evidence="1">
    <location>
        <begin position="939"/>
        <end position="966"/>
    </location>
</feature>
<organism evidence="3 5">
    <name type="scientific">Didymodactylos carnosus</name>
    <dbReference type="NCBI Taxonomy" id="1234261"/>
    <lineage>
        <taxon>Eukaryota</taxon>
        <taxon>Metazoa</taxon>
        <taxon>Spiralia</taxon>
        <taxon>Gnathifera</taxon>
        <taxon>Rotifera</taxon>
        <taxon>Eurotatoria</taxon>
        <taxon>Bdelloidea</taxon>
        <taxon>Philodinida</taxon>
        <taxon>Philodinidae</taxon>
        <taxon>Didymodactylos</taxon>
    </lineage>
</organism>
<keyword evidence="5" id="KW-1185">Reference proteome</keyword>
<gene>
    <name evidence="3" type="ORF">GPM918_LOCUS33951</name>
    <name evidence="4" type="ORF">SRO942_LOCUS34648</name>
</gene>
<dbReference type="InterPro" id="IPR020845">
    <property type="entry name" value="AMP-binding_CS"/>
</dbReference>
<dbReference type="Pfam" id="PF00501">
    <property type="entry name" value="AMP-binding"/>
    <property type="match status" value="1"/>
</dbReference>
<dbReference type="EMBL" id="CAJOBC010083913">
    <property type="protein sequence ID" value="CAF4308772.1"/>
    <property type="molecule type" value="Genomic_DNA"/>
</dbReference>
<dbReference type="InterPro" id="IPR036736">
    <property type="entry name" value="ACP-like_sf"/>
</dbReference>
<dbReference type="Gene3D" id="2.160.10.10">
    <property type="entry name" value="Hexapeptide repeat proteins"/>
    <property type="match status" value="2"/>
</dbReference>
<keyword evidence="1" id="KW-0812">Transmembrane</keyword>
<comment type="caution">
    <text evidence="3">The sequence shown here is derived from an EMBL/GenBank/DDBJ whole genome shotgun (WGS) entry which is preliminary data.</text>
</comment>
<dbReference type="InterPro" id="IPR045851">
    <property type="entry name" value="AMP-bd_C_sf"/>
</dbReference>
<dbReference type="CDD" id="cd05930">
    <property type="entry name" value="A_NRPS"/>
    <property type="match status" value="1"/>
</dbReference>
<dbReference type="InterPro" id="IPR025110">
    <property type="entry name" value="AMP-bd_C"/>
</dbReference>
<feature type="transmembrane region" description="Helical" evidence="1">
    <location>
        <begin position="704"/>
        <end position="727"/>
    </location>
</feature>
<dbReference type="SUPFAM" id="SSF56801">
    <property type="entry name" value="Acetyl-CoA synthetase-like"/>
    <property type="match status" value="1"/>
</dbReference>
<dbReference type="SUPFAM" id="SSF51161">
    <property type="entry name" value="Trimeric LpxA-like enzymes"/>
    <property type="match status" value="2"/>
</dbReference>
<feature type="non-terminal residue" evidence="3">
    <location>
        <position position="1"/>
    </location>
</feature>
<dbReference type="OrthoDB" id="10253869at2759"/>
<feature type="transmembrane region" description="Helical" evidence="1">
    <location>
        <begin position="742"/>
        <end position="761"/>
    </location>
</feature>
<dbReference type="Gene3D" id="3.30.300.30">
    <property type="match status" value="1"/>
</dbReference>
<keyword evidence="1" id="KW-0472">Membrane</keyword>